<feature type="transmembrane region" description="Helical" evidence="8">
    <location>
        <begin position="246"/>
        <end position="272"/>
    </location>
</feature>
<protein>
    <submittedName>
        <fullName evidence="10">Undecaprenyl-phosphate 4-deoxy-4-formamido-L-arabinose transferase</fullName>
        <ecNumber evidence="10">2.4.2.53</ecNumber>
    </submittedName>
</protein>
<dbReference type="Proteomes" id="UP000318626">
    <property type="component" value="Chromosome"/>
</dbReference>
<evidence type="ECO:0000256" key="8">
    <source>
        <dbReference type="SAM" id="Phobius"/>
    </source>
</evidence>
<reference evidence="11" key="1">
    <citation type="submission" date="2019-02" db="EMBL/GenBank/DDBJ databases">
        <title>Deep-cultivation of Planctomycetes and their phenomic and genomic characterization uncovers novel biology.</title>
        <authorList>
            <person name="Wiegand S."/>
            <person name="Jogler M."/>
            <person name="Boedeker C."/>
            <person name="Pinto D."/>
            <person name="Vollmers J."/>
            <person name="Rivas-Marin E."/>
            <person name="Kohn T."/>
            <person name="Peeters S.H."/>
            <person name="Heuer A."/>
            <person name="Rast P."/>
            <person name="Oberbeckmann S."/>
            <person name="Bunk B."/>
            <person name="Jeske O."/>
            <person name="Meyerdierks A."/>
            <person name="Storesund J.E."/>
            <person name="Kallscheuer N."/>
            <person name="Luecker S."/>
            <person name="Lage O.M."/>
            <person name="Pohl T."/>
            <person name="Merkel B.J."/>
            <person name="Hornburger P."/>
            <person name="Mueller R.-W."/>
            <person name="Bruemmer F."/>
            <person name="Labrenz M."/>
            <person name="Spormann A.M."/>
            <person name="Op den Camp H."/>
            <person name="Overmann J."/>
            <person name="Amann R."/>
            <person name="Jetten M.S.M."/>
            <person name="Mascher T."/>
            <person name="Medema M.H."/>
            <person name="Devos D.P."/>
            <person name="Kaster A.-K."/>
            <person name="Ovreas L."/>
            <person name="Rohde M."/>
            <person name="Galperin M.Y."/>
            <person name="Jogler C."/>
        </authorList>
    </citation>
    <scope>NUCLEOTIDE SEQUENCE [LARGE SCALE GENOMIC DNA]</scope>
    <source>
        <strain evidence="11">Pan97</strain>
    </source>
</reference>
<evidence type="ECO:0000256" key="7">
    <source>
        <dbReference type="ARBA" id="ARBA00023136"/>
    </source>
</evidence>
<proteinExistence type="predicted"/>
<keyword evidence="11" id="KW-1185">Reference proteome</keyword>
<accession>A0A518C872</accession>
<evidence type="ECO:0000259" key="9">
    <source>
        <dbReference type="Pfam" id="PF00535"/>
    </source>
</evidence>
<dbReference type="OrthoDB" id="9807778at2"/>
<dbReference type="CDD" id="cd04187">
    <property type="entry name" value="DPM1_like_bac"/>
    <property type="match status" value="1"/>
</dbReference>
<keyword evidence="6 8" id="KW-1133">Transmembrane helix</keyword>
<dbReference type="GO" id="GO:0009103">
    <property type="term" value="P:lipopolysaccharide biosynthetic process"/>
    <property type="evidence" value="ECO:0007669"/>
    <property type="project" value="UniProtKB-KW"/>
</dbReference>
<dbReference type="PANTHER" id="PTHR48090">
    <property type="entry name" value="UNDECAPRENYL-PHOSPHATE 4-DEOXY-4-FORMAMIDO-L-ARABINOSE TRANSFERASE-RELATED"/>
    <property type="match status" value="1"/>
</dbReference>
<organism evidence="10 11">
    <name type="scientific">Bremerella volcania</name>
    <dbReference type="NCBI Taxonomy" id="2527984"/>
    <lineage>
        <taxon>Bacteria</taxon>
        <taxon>Pseudomonadati</taxon>
        <taxon>Planctomycetota</taxon>
        <taxon>Planctomycetia</taxon>
        <taxon>Pirellulales</taxon>
        <taxon>Pirellulaceae</taxon>
        <taxon>Bremerella</taxon>
    </lineage>
</organism>
<dbReference type="SUPFAM" id="SSF53448">
    <property type="entry name" value="Nucleotide-diphospho-sugar transferases"/>
    <property type="match status" value="1"/>
</dbReference>
<evidence type="ECO:0000256" key="5">
    <source>
        <dbReference type="ARBA" id="ARBA00022985"/>
    </source>
</evidence>
<keyword evidence="3 10" id="KW-0808">Transferase</keyword>
<dbReference type="EMBL" id="CP036289">
    <property type="protein sequence ID" value="QDU75402.1"/>
    <property type="molecule type" value="Genomic_DNA"/>
</dbReference>
<keyword evidence="7 8" id="KW-0472">Membrane</keyword>
<dbReference type="PANTHER" id="PTHR48090:SF3">
    <property type="entry name" value="UNDECAPRENYL-PHOSPHATE 4-DEOXY-4-FORMAMIDO-L-ARABINOSE TRANSFERASE"/>
    <property type="match status" value="1"/>
</dbReference>
<dbReference type="InterPro" id="IPR029044">
    <property type="entry name" value="Nucleotide-diphossugar_trans"/>
</dbReference>
<dbReference type="RefSeq" id="WP_144972746.1">
    <property type="nucleotide sequence ID" value="NZ_CP036289.1"/>
</dbReference>
<keyword evidence="1" id="KW-1003">Cell membrane</keyword>
<evidence type="ECO:0000256" key="3">
    <source>
        <dbReference type="ARBA" id="ARBA00022679"/>
    </source>
</evidence>
<evidence type="ECO:0000256" key="1">
    <source>
        <dbReference type="ARBA" id="ARBA00022475"/>
    </source>
</evidence>
<dbReference type="InterPro" id="IPR050256">
    <property type="entry name" value="Glycosyltransferase_2"/>
</dbReference>
<dbReference type="AlphaFoldDB" id="A0A518C872"/>
<keyword evidence="2 10" id="KW-0328">Glycosyltransferase</keyword>
<evidence type="ECO:0000313" key="11">
    <source>
        <dbReference type="Proteomes" id="UP000318626"/>
    </source>
</evidence>
<keyword evidence="5" id="KW-0448">Lipopolysaccharide biosynthesis</keyword>
<feature type="transmembrane region" description="Helical" evidence="8">
    <location>
        <begin position="278"/>
        <end position="303"/>
    </location>
</feature>
<dbReference type="Pfam" id="PF00535">
    <property type="entry name" value="Glycos_transf_2"/>
    <property type="match status" value="1"/>
</dbReference>
<dbReference type="GO" id="GO:0005886">
    <property type="term" value="C:plasma membrane"/>
    <property type="evidence" value="ECO:0007669"/>
    <property type="project" value="TreeGrafter"/>
</dbReference>
<keyword evidence="4 8" id="KW-0812">Transmembrane</keyword>
<name>A0A518C872_9BACT</name>
<evidence type="ECO:0000313" key="10">
    <source>
        <dbReference type="EMBL" id="QDU75402.1"/>
    </source>
</evidence>
<dbReference type="Gene3D" id="3.90.550.10">
    <property type="entry name" value="Spore Coat Polysaccharide Biosynthesis Protein SpsA, Chain A"/>
    <property type="match status" value="1"/>
</dbReference>
<gene>
    <name evidence="10" type="primary">arnC_2</name>
    <name evidence="10" type="ORF">Pan97_24340</name>
</gene>
<dbReference type="InterPro" id="IPR001173">
    <property type="entry name" value="Glyco_trans_2-like"/>
</dbReference>
<dbReference type="GO" id="GO:0099621">
    <property type="term" value="F:undecaprenyl-phosphate 4-deoxy-4-formamido-L-arabinose transferase activity"/>
    <property type="evidence" value="ECO:0007669"/>
    <property type="project" value="UniProtKB-EC"/>
</dbReference>
<evidence type="ECO:0000256" key="4">
    <source>
        <dbReference type="ARBA" id="ARBA00022692"/>
    </source>
</evidence>
<feature type="domain" description="Glycosyltransferase 2-like" evidence="9">
    <location>
        <begin position="23"/>
        <end position="139"/>
    </location>
</feature>
<dbReference type="KEGG" id="bvo:Pan97_24340"/>
<evidence type="ECO:0000256" key="6">
    <source>
        <dbReference type="ARBA" id="ARBA00022989"/>
    </source>
</evidence>
<dbReference type="EC" id="2.4.2.53" evidence="10"/>
<evidence type="ECO:0000256" key="2">
    <source>
        <dbReference type="ARBA" id="ARBA00022676"/>
    </source>
</evidence>
<sequence>MESTENDLSAEEQVSDRFRDGISVVVPVYNSQDSLQELCERLDRLFDKIALPYEIILVNDGSRDGSWQVIQELTQHNENILGLSLSRNYGQHNALVCGVRTARFPVCVTMDDDLQHPPEAIPLLLQGLTDDLDVVYGTPANLAHSPLRNAASLLGKLAVSSALGLNAARHISAFRVIRTELRNAFADFHSPNLQFDVLLSWGTNKFGAVEVQHDKRKFGRSNYSVLKLFNHALTLFTGYSTAPLRFATITGFSFSLFGFLVLIYVAVSFLLFGSIPGFPFLASVISIFGGVQLFALGILGEYIGRIFDCSMQQPLYLIRETTAGRSNVKDDSCEVSN</sequence>